<sequence>MGKKCEICGKGYQMGANVSHAHNRTKKKFNPNLHRVKVNMDGTIKRIFVCSKCLKANKVQKA</sequence>
<gene>
    <name evidence="5 6" type="primary">rpmB</name>
    <name evidence="6" type="ORF">DRP43_04965</name>
</gene>
<organism evidence="6 7">
    <name type="scientific">candidate division TA06 bacterium</name>
    <dbReference type="NCBI Taxonomy" id="2250710"/>
    <lineage>
        <taxon>Bacteria</taxon>
        <taxon>Bacteria division TA06</taxon>
    </lineage>
</organism>
<dbReference type="GO" id="GO:0003735">
    <property type="term" value="F:structural constituent of ribosome"/>
    <property type="evidence" value="ECO:0007669"/>
    <property type="project" value="InterPro"/>
</dbReference>
<reference evidence="6 7" key="1">
    <citation type="submission" date="2018-06" db="EMBL/GenBank/DDBJ databases">
        <title>Extensive metabolic versatility and redundancy in microbially diverse, dynamic hydrothermal sediments.</title>
        <authorList>
            <person name="Dombrowski N."/>
            <person name="Teske A."/>
            <person name="Baker B.J."/>
        </authorList>
    </citation>
    <scope>NUCLEOTIDE SEQUENCE [LARGE SCALE GENOMIC DNA]</scope>
    <source>
        <strain evidence="6">B10_G13</strain>
    </source>
</reference>
<evidence type="ECO:0000256" key="2">
    <source>
        <dbReference type="ARBA" id="ARBA00022980"/>
    </source>
</evidence>
<dbReference type="AlphaFoldDB" id="A0A660SG04"/>
<accession>A0A660SG04</accession>
<evidence type="ECO:0000256" key="5">
    <source>
        <dbReference type="HAMAP-Rule" id="MF_00373"/>
    </source>
</evidence>
<dbReference type="InterPro" id="IPR001383">
    <property type="entry name" value="Ribosomal_bL28_bact-type"/>
</dbReference>
<dbReference type="GO" id="GO:0006412">
    <property type="term" value="P:translation"/>
    <property type="evidence" value="ECO:0007669"/>
    <property type="project" value="UniProtKB-UniRule"/>
</dbReference>
<proteinExistence type="inferred from homology"/>
<dbReference type="Pfam" id="PF00830">
    <property type="entry name" value="Ribosomal_L28"/>
    <property type="match status" value="1"/>
</dbReference>
<dbReference type="GO" id="GO:1990904">
    <property type="term" value="C:ribonucleoprotein complex"/>
    <property type="evidence" value="ECO:0007669"/>
    <property type="project" value="UniProtKB-KW"/>
</dbReference>
<dbReference type="PANTHER" id="PTHR39080">
    <property type="entry name" value="50S RIBOSOMAL PROTEIN L28"/>
    <property type="match status" value="1"/>
</dbReference>
<dbReference type="InterPro" id="IPR037147">
    <property type="entry name" value="Ribosomal_bL28_sf"/>
</dbReference>
<dbReference type="GO" id="GO:0005840">
    <property type="term" value="C:ribosome"/>
    <property type="evidence" value="ECO:0007669"/>
    <property type="project" value="UniProtKB-KW"/>
</dbReference>
<comment type="similarity">
    <text evidence="1 5">Belongs to the bacterial ribosomal protein bL28 family.</text>
</comment>
<evidence type="ECO:0000313" key="7">
    <source>
        <dbReference type="Proteomes" id="UP000271125"/>
    </source>
</evidence>
<dbReference type="SUPFAM" id="SSF143800">
    <property type="entry name" value="L28p-like"/>
    <property type="match status" value="1"/>
</dbReference>
<dbReference type="Gene3D" id="2.30.170.40">
    <property type="entry name" value="Ribosomal protein L28/L24"/>
    <property type="match status" value="1"/>
</dbReference>
<protein>
    <recommendedName>
        <fullName evidence="4 5">Large ribosomal subunit protein bL28</fullName>
    </recommendedName>
</protein>
<dbReference type="InterPro" id="IPR026569">
    <property type="entry name" value="Ribosomal_bL28"/>
</dbReference>
<dbReference type="PANTHER" id="PTHR39080:SF1">
    <property type="entry name" value="LARGE RIBOSOMAL SUBUNIT PROTEIN BL28A"/>
    <property type="match status" value="1"/>
</dbReference>
<dbReference type="EMBL" id="QNBD01000229">
    <property type="protein sequence ID" value="RKX68931.1"/>
    <property type="molecule type" value="Genomic_DNA"/>
</dbReference>
<dbReference type="HAMAP" id="MF_00373">
    <property type="entry name" value="Ribosomal_bL28"/>
    <property type="match status" value="1"/>
</dbReference>
<dbReference type="NCBIfam" id="TIGR00009">
    <property type="entry name" value="L28"/>
    <property type="match status" value="1"/>
</dbReference>
<evidence type="ECO:0000256" key="1">
    <source>
        <dbReference type="ARBA" id="ARBA00008760"/>
    </source>
</evidence>
<evidence type="ECO:0000313" key="6">
    <source>
        <dbReference type="EMBL" id="RKX68931.1"/>
    </source>
</evidence>
<keyword evidence="2 5" id="KW-0689">Ribosomal protein</keyword>
<evidence type="ECO:0000256" key="3">
    <source>
        <dbReference type="ARBA" id="ARBA00023274"/>
    </source>
</evidence>
<dbReference type="Proteomes" id="UP000271125">
    <property type="component" value="Unassembled WGS sequence"/>
</dbReference>
<dbReference type="InterPro" id="IPR050096">
    <property type="entry name" value="Bacterial_rp_bL28"/>
</dbReference>
<evidence type="ECO:0000256" key="4">
    <source>
        <dbReference type="ARBA" id="ARBA00035174"/>
    </source>
</evidence>
<name>A0A660SG04_UNCT6</name>
<comment type="caution">
    <text evidence="6">The sequence shown here is derived from an EMBL/GenBank/DDBJ whole genome shotgun (WGS) entry which is preliminary data.</text>
</comment>
<keyword evidence="3 5" id="KW-0687">Ribonucleoprotein</keyword>
<dbReference type="InterPro" id="IPR034704">
    <property type="entry name" value="Ribosomal_bL28/bL31-like_sf"/>
</dbReference>